<keyword evidence="2 6" id="KW-0067">ATP-binding</keyword>
<dbReference type="Gene3D" id="3.30.70.330">
    <property type="match status" value="1"/>
</dbReference>
<dbReference type="InterPro" id="IPR000504">
    <property type="entry name" value="RRM_dom"/>
</dbReference>
<feature type="domain" description="Kinesin motor" evidence="9">
    <location>
        <begin position="12"/>
        <end position="319"/>
    </location>
</feature>
<dbReference type="GO" id="GO:0007052">
    <property type="term" value="P:mitotic spindle organization"/>
    <property type="evidence" value="ECO:0007669"/>
    <property type="project" value="TreeGrafter"/>
</dbReference>
<keyword evidence="4" id="KW-0694">RNA-binding</keyword>
<dbReference type="SMART" id="SM00360">
    <property type="entry name" value="RRM"/>
    <property type="match status" value="1"/>
</dbReference>
<comment type="caution">
    <text evidence="11">The sequence shown here is derived from an EMBL/GenBank/DDBJ whole genome shotgun (WGS) entry which is preliminary data.</text>
</comment>
<keyword evidence="1 6" id="KW-0547">Nucleotide-binding</keyword>
<evidence type="ECO:0000259" key="9">
    <source>
        <dbReference type="PROSITE" id="PS50067"/>
    </source>
</evidence>
<dbReference type="Pfam" id="PF00076">
    <property type="entry name" value="RRM_1"/>
    <property type="match status" value="1"/>
</dbReference>
<protein>
    <recommendedName>
        <fullName evidence="6">Kinesin-like protein</fullName>
    </recommendedName>
</protein>
<reference evidence="11" key="1">
    <citation type="journal article" date="2022" name="Plant J.">
        <title>Strategies of tolerance reflected in two North American maple genomes.</title>
        <authorList>
            <person name="McEvoy S.L."/>
            <person name="Sezen U.U."/>
            <person name="Trouern-Trend A."/>
            <person name="McMahon S.M."/>
            <person name="Schaberg P.G."/>
            <person name="Yang J."/>
            <person name="Wegrzyn J.L."/>
            <person name="Swenson N.G."/>
        </authorList>
    </citation>
    <scope>NUCLEOTIDE SEQUENCE</scope>
    <source>
        <strain evidence="11">NS2018</strain>
    </source>
</reference>
<dbReference type="PRINTS" id="PR00380">
    <property type="entry name" value="KINESINHEAVY"/>
</dbReference>
<feature type="coiled-coil region" evidence="7">
    <location>
        <begin position="322"/>
        <end position="385"/>
    </location>
</feature>
<dbReference type="Pfam" id="PF00225">
    <property type="entry name" value="Kinesin"/>
    <property type="match status" value="1"/>
</dbReference>
<dbReference type="GO" id="GO:0005874">
    <property type="term" value="C:microtubule"/>
    <property type="evidence" value="ECO:0007669"/>
    <property type="project" value="UniProtKB-KW"/>
</dbReference>
<accession>A0AA39RS21</accession>
<evidence type="ECO:0000256" key="3">
    <source>
        <dbReference type="ARBA" id="ARBA00023175"/>
    </source>
</evidence>
<organism evidence="11 12">
    <name type="scientific">Acer saccharum</name>
    <name type="common">Sugar maple</name>
    <dbReference type="NCBI Taxonomy" id="4024"/>
    <lineage>
        <taxon>Eukaryota</taxon>
        <taxon>Viridiplantae</taxon>
        <taxon>Streptophyta</taxon>
        <taxon>Embryophyta</taxon>
        <taxon>Tracheophyta</taxon>
        <taxon>Spermatophyta</taxon>
        <taxon>Magnoliopsida</taxon>
        <taxon>eudicotyledons</taxon>
        <taxon>Gunneridae</taxon>
        <taxon>Pentapetalae</taxon>
        <taxon>rosids</taxon>
        <taxon>malvids</taxon>
        <taxon>Sapindales</taxon>
        <taxon>Sapindaceae</taxon>
        <taxon>Hippocastanoideae</taxon>
        <taxon>Acereae</taxon>
        <taxon>Acer</taxon>
    </lineage>
</organism>
<evidence type="ECO:0000313" key="11">
    <source>
        <dbReference type="EMBL" id="KAK0579052.1"/>
    </source>
</evidence>
<feature type="domain" description="RRM" evidence="10">
    <location>
        <begin position="450"/>
        <end position="528"/>
    </location>
</feature>
<keyword evidence="12" id="KW-1185">Reference proteome</keyword>
<dbReference type="InterPro" id="IPR036961">
    <property type="entry name" value="Kinesin_motor_dom_sf"/>
</dbReference>
<dbReference type="PROSITE" id="PS50102">
    <property type="entry name" value="RRM"/>
    <property type="match status" value="1"/>
</dbReference>
<dbReference type="GO" id="GO:0003777">
    <property type="term" value="F:microtubule motor activity"/>
    <property type="evidence" value="ECO:0007669"/>
    <property type="project" value="InterPro"/>
</dbReference>
<dbReference type="InterPro" id="IPR001752">
    <property type="entry name" value="Kinesin_motor_dom"/>
</dbReference>
<dbReference type="InterPro" id="IPR027417">
    <property type="entry name" value="P-loop_NTPase"/>
</dbReference>
<evidence type="ECO:0000256" key="6">
    <source>
        <dbReference type="RuleBase" id="RU000394"/>
    </source>
</evidence>
<proteinExistence type="inferred from homology"/>
<dbReference type="SUPFAM" id="SSF54928">
    <property type="entry name" value="RNA-binding domain, RBD"/>
    <property type="match status" value="1"/>
</dbReference>
<dbReference type="GO" id="GO:0051231">
    <property type="term" value="P:spindle elongation"/>
    <property type="evidence" value="ECO:0007669"/>
    <property type="project" value="TreeGrafter"/>
</dbReference>
<dbReference type="EMBL" id="JAUESC010000385">
    <property type="protein sequence ID" value="KAK0579052.1"/>
    <property type="molecule type" value="Genomic_DNA"/>
</dbReference>
<name>A0AA39RS21_ACESA</name>
<dbReference type="SUPFAM" id="SSF52540">
    <property type="entry name" value="P-loop containing nucleoside triphosphate hydrolases"/>
    <property type="match status" value="1"/>
</dbReference>
<dbReference type="SMART" id="SM00129">
    <property type="entry name" value="KISc"/>
    <property type="match status" value="1"/>
</dbReference>
<keyword evidence="3 6" id="KW-0505">Motor protein</keyword>
<dbReference type="GO" id="GO:0005524">
    <property type="term" value="F:ATP binding"/>
    <property type="evidence" value="ECO:0007669"/>
    <property type="project" value="UniProtKB-KW"/>
</dbReference>
<dbReference type="Gene3D" id="3.40.850.10">
    <property type="entry name" value="Kinesin motor domain"/>
    <property type="match status" value="1"/>
</dbReference>
<evidence type="ECO:0000259" key="10">
    <source>
        <dbReference type="PROSITE" id="PS50102"/>
    </source>
</evidence>
<evidence type="ECO:0000313" key="12">
    <source>
        <dbReference type="Proteomes" id="UP001168877"/>
    </source>
</evidence>
<reference evidence="11" key="2">
    <citation type="submission" date="2023-06" db="EMBL/GenBank/DDBJ databases">
        <authorList>
            <person name="Swenson N.G."/>
            <person name="Wegrzyn J.L."/>
            <person name="Mcevoy S.L."/>
        </authorList>
    </citation>
    <scope>NUCLEOTIDE SEQUENCE</scope>
    <source>
        <strain evidence="11">NS2018</strain>
        <tissue evidence="11">Leaf</tissue>
    </source>
</reference>
<evidence type="ECO:0000256" key="2">
    <source>
        <dbReference type="ARBA" id="ARBA00022840"/>
    </source>
</evidence>
<dbReference type="PANTHER" id="PTHR47969">
    <property type="entry name" value="CHROMOSOME-ASSOCIATED KINESIN KIF4A-RELATED"/>
    <property type="match status" value="1"/>
</dbReference>
<keyword evidence="7" id="KW-0175">Coiled coil</keyword>
<dbReference type="PANTHER" id="PTHR47969:SF6">
    <property type="entry name" value="KINESIN-LIKE PROTEIN KIN-4C"/>
    <property type="match status" value="1"/>
</dbReference>
<dbReference type="InterPro" id="IPR019821">
    <property type="entry name" value="Kinesin_motor_CS"/>
</dbReference>
<dbReference type="PROSITE" id="PS00411">
    <property type="entry name" value="KINESIN_MOTOR_1"/>
    <property type="match status" value="1"/>
</dbReference>
<sequence>MECSKVKKSSQNVRVAVNIRPLLTPELLLGCTDCITVVPGEPQVQIGSHAFTFDYVYGNMGSPSTTIYDDCVAPLVEALFHGNNATVLAYGQKGSGKNYTMGTNNSGEGSNSGVIPKAMESIFKRIDSMKESEEFLIRVSFVEIFKEEVFDLLGMDSSSLNAKPVVPAREPLKIRETKKGDITLDGVTEEEVKTKKDMASYLSHGSLFRATGSTNMNSRSSRSHAIFTITMEQKKIAGTGATVDEAGEDLCAKLHFVDLAGSEHAKRTGADGMRLKEGIDINMGLLVLGNVLSALGDEKKRKDGGHVPYRDNILTWLLQINRNPMAAEMQRMRSQIEELQAENQFYCGSSPLDELQVLKRKVSLLEASNAELQRELQELRGSELEGELLRVKNSHNLKRSRASDLILHSYFVVDEEKELENSSLQEKLGREHKELDKKLEQKEVKNFDTKKIFVGGIPPSVSKDDLKDCFSKYGNVLEHWIVRDHETNRSRGFGFVVFDSMEDVNELLSNVNTIDMFGTQVEIKKAVPREASIPQPPPQFGPRPPPPFGPQPPPPFGGYSYWGFDGGFGPPAEYGGGYRGFGGYQGGGYRARKRKRF</sequence>
<dbReference type="GO" id="GO:0008017">
    <property type="term" value="F:microtubule binding"/>
    <property type="evidence" value="ECO:0007669"/>
    <property type="project" value="InterPro"/>
</dbReference>
<dbReference type="PROSITE" id="PS50067">
    <property type="entry name" value="KINESIN_MOTOR_2"/>
    <property type="match status" value="1"/>
</dbReference>
<dbReference type="InterPro" id="IPR012677">
    <property type="entry name" value="Nucleotide-bd_a/b_plait_sf"/>
</dbReference>
<dbReference type="GO" id="GO:0003723">
    <property type="term" value="F:RNA binding"/>
    <property type="evidence" value="ECO:0007669"/>
    <property type="project" value="UniProtKB-UniRule"/>
</dbReference>
<feature type="compositionally biased region" description="Pro residues" evidence="8">
    <location>
        <begin position="534"/>
        <end position="556"/>
    </location>
</feature>
<evidence type="ECO:0000256" key="1">
    <source>
        <dbReference type="ARBA" id="ARBA00022741"/>
    </source>
</evidence>
<evidence type="ECO:0000256" key="7">
    <source>
        <dbReference type="SAM" id="Coils"/>
    </source>
</evidence>
<dbReference type="Proteomes" id="UP001168877">
    <property type="component" value="Unassembled WGS sequence"/>
</dbReference>
<dbReference type="InterPro" id="IPR035979">
    <property type="entry name" value="RBD_domain_sf"/>
</dbReference>
<comment type="caution">
    <text evidence="5">Lacks conserved residue(s) required for the propagation of feature annotation.</text>
</comment>
<feature type="region of interest" description="Disordered" evidence="8">
    <location>
        <begin position="531"/>
        <end position="557"/>
    </location>
</feature>
<evidence type="ECO:0000256" key="5">
    <source>
        <dbReference type="PROSITE-ProRule" id="PRU00283"/>
    </source>
</evidence>
<comment type="similarity">
    <text evidence="5 6">Belongs to the TRAFAC class myosin-kinesin ATPase superfamily. Kinesin family.</text>
</comment>
<evidence type="ECO:0000256" key="8">
    <source>
        <dbReference type="SAM" id="MobiDB-lite"/>
    </source>
</evidence>
<dbReference type="GO" id="GO:0005875">
    <property type="term" value="C:microtubule associated complex"/>
    <property type="evidence" value="ECO:0007669"/>
    <property type="project" value="TreeGrafter"/>
</dbReference>
<keyword evidence="6" id="KW-0493">Microtubule</keyword>
<dbReference type="GO" id="GO:0007018">
    <property type="term" value="P:microtubule-based movement"/>
    <property type="evidence" value="ECO:0007669"/>
    <property type="project" value="InterPro"/>
</dbReference>
<dbReference type="InterPro" id="IPR027640">
    <property type="entry name" value="Kinesin-like_fam"/>
</dbReference>
<gene>
    <name evidence="11" type="ORF">LWI29_020188</name>
</gene>
<dbReference type="AlphaFoldDB" id="A0AA39RS21"/>
<evidence type="ECO:0000256" key="4">
    <source>
        <dbReference type="PROSITE-ProRule" id="PRU00176"/>
    </source>
</evidence>